<evidence type="ECO:0000313" key="2">
    <source>
        <dbReference type="EMBL" id="KAF2879658.1"/>
    </source>
</evidence>
<sequence length="405" mass="45739">MDKSVVIILKGSENWPVWKFRQELAAHVSSLEDTRNRLKQLGEDMSDRMLIAKILMTLSNELAHFASTWKLVDENKQTLNKLMSRLLIEEERIISSKIEMVVPLTTVKRGKQFEMQFKIESSSFLAGGQKQFGLKEWHQRLPHQNFPQVRSVLKRFDIDFKDNGNECCTSCLEGKQHRFPFYSSTTKYNSVEEMHKNKIANIVNSTIVHVMDEEESCETEGSLEEVVNEEEVITEIDEAKIEENQNREKNRAGGEDESVASYDLRDSGSTEHKSGSREWIESLRPCSRDVKISDGSIIKAEAVGHVKRLPEAPPICGFVGANWAGDTKGTKSTSGFSFEVVGNCVTRSSKKRDSVSLSLAESEFVVLSLACSEACWLRNTVDDLQVVTVSKIELFEDNQAAKAFI</sequence>
<dbReference type="Pfam" id="PF14223">
    <property type="entry name" value="Retrotran_gag_2"/>
    <property type="match status" value="1"/>
</dbReference>
<evidence type="ECO:0008006" key="4">
    <source>
        <dbReference type="Google" id="ProtNLM"/>
    </source>
</evidence>
<feature type="region of interest" description="Disordered" evidence="1">
    <location>
        <begin position="236"/>
        <end position="277"/>
    </location>
</feature>
<keyword evidence="3" id="KW-1185">Reference proteome</keyword>
<gene>
    <name evidence="2" type="ORF">ILUMI_26520</name>
</gene>
<comment type="caution">
    <text evidence="2">The sequence shown here is derived from an EMBL/GenBank/DDBJ whole genome shotgun (WGS) entry which is preliminary data.</text>
</comment>
<evidence type="ECO:0000313" key="3">
    <source>
        <dbReference type="Proteomes" id="UP000801492"/>
    </source>
</evidence>
<feature type="compositionally biased region" description="Basic and acidic residues" evidence="1">
    <location>
        <begin position="263"/>
        <end position="277"/>
    </location>
</feature>
<proteinExistence type="predicted"/>
<dbReference type="OrthoDB" id="8195427at2759"/>
<dbReference type="EMBL" id="VTPC01091103">
    <property type="protein sequence ID" value="KAF2879658.1"/>
    <property type="molecule type" value="Genomic_DNA"/>
</dbReference>
<dbReference type="PANTHER" id="PTHR11439:SF483">
    <property type="entry name" value="PEPTIDE SYNTHASE GLIP-LIKE, PUTATIVE (AFU_ORTHOLOGUE AFUA_3G12920)-RELATED"/>
    <property type="match status" value="1"/>
</dbReference>
<dbReference type="Proteomes" id="UP000801492">
    <property type="component" value="Unassembled WGS sequence"/>
</dbReference>
<name>A0A8K0FYV5_IGNLU</name>
<accession>A0A8K0FYV5</accession>
<evidence type="ECO:0000256" key="1">
    <source>
        <dbReference type="SAM" id="MobiDB-lite"/>
    </source>
</evidence>
<dbReference type="AlphaFoldDB" id="A0A8K0FYV5"/>
<dbReference type="PANTHER" id="PTHR11439">
    <property type="entry name" value="GAG-POL-RELATED RETROTRANSPOSON"/>
    <property type="match status" value="1"/>
</dbReference>
<organism evidence="2 3">
    <name type="scientific">Ignelater luminosus</name>
    <name type="common">Cucubano</name>
    <name type="synonym">Pyrophorus luminosus</name>
    <dbReference type="NCBI Taxonomy" id="2038154"/>
    <lineage>
        <taxon>Eukaryota</taxon>
        <taxon>Metazoa</taxon>
        <taxon>Ecdysozoa</taxon>
        <taxon>Arthropoda</taxon>
        <taxon>Hexapoda</taxon>
        <taxon>Insecta</taxon>
        <taxon>Pterygota</taxon>
        <taxon>Neoptera</taxon>
        <taxon>Endopterygota</taxon>
        <taxon>Coleoptera</taxon>
        <taxon>Polyphaga</taxon>
        <taxon>Elateriformia</taxon>
        <taxon>Elateroidea</taxon>
        <taxon>Elateridae</taxon>
        <taxon>Agrypninae</taxon>
        <taxon>Pyrophorini</taxon>
        <taxon>Ignelater</taxon>
    </lineage>
</organism>
<dbReference type="CDD" id="cd09272">
    <property type="entry name" value="RNase_HI_RT_Ty1"/>
    <property type="match status" value="1"/>
</dbReference>
<reference evidence="2" key="1">
    <citation type="submission" date="2019-08" db="EMBL/GenBank/DDBJ databases">
        <title>The genome of the North American firefly Photinus pyralis.</title>
        <authorList>
            <consortium name="Photinus pyralis genome working group"/>
            <person name="Fallon T.R."/>
            <person name="Sander Lower S.E."/>
            <person name="Weng J.-K."/>
        </authorList>
    </citation>
    <scope>NUCLEOTIDE SEQUENCE</scope>
    <source>
        <strain evidence="2">TRF0915ILg1</strain>
        <tissue evidence="2">Whole body</tissue>
    </source>
</reference>
<feature type="compositionally biased region" description="Basic and acidic residues" evidence="1">
    <location>
        <begin position="237"/>
        <end position="254"/>
    </location>
</feature>
<protein>
    <recommendedName>
        <fullName evidence="4">GAG-pre-integrase domain-containing protein</fullName>
    </recommendedName>
</protein>